<evidence type="ECO:0000256" key="2">
    <source>
        <dbReference type="ARBA" id="ARBA00022737"/>
    </source>
</evidence>
<dbReference type="InterPro" id="IPR002885">
    <property type="entry name" value="PPR_rpt"/>
</dbReference>
<dbReference type="OrthoDB" id="429961at2759"/>
<dbReference type="PANTHER" id="PTHR47447">
    <property type="entry name" value="OS03G0856100 PROTEIN"/>
    <property type="match status" value="1"/>
</dbReference>
<keyword evidence="5" id="KW-1185">Reference proteome</keyword>
<evidence type="ECO:0008006" key="6">
    <source>
        <dbReference type="Google" id="ProtNLM"/>
    </source>
</evidence>
<dbReference type="OMA" id="VATIMNH"/>
<dbReference type="Pfam" id="PF13812">
    <property type="entry name" value="PPR_3"/>
    <property type="match status" value="1"/>
</dbReference>
<dbReference type="InterPro" id="IPR011990">
    <property type="entry name" value="TPR-like_helical_dom_sf"/>
</dbReference>
<dbReference type="EMBL" id="CM035412">
    <property type="protein sequence ID" value="KAH7433419.1"/>
    <property type="molecule type" value="Genomic_DNA"/>
</dbReference>
<organism evidence="4 5">
    <name type="scientific">Ceratopteris richardii</name>
    <name type="common">Triangle waterfern</name>
    <dbReference type="NCBI Taxonomy" id="49495"/>
    <lineage>
        <taxon>Eukaryota</taxon>
        <taxon>Viridiplantae</taxon>
        <taxon>Streptophyta</taxon>
        <taxon>Embryophyta</taxon>
        <taxon>Tracheophyta</taxon>
        <taxon>Polypodiopsida</taxon>
        <taxon>Polypodiidae</taxon>
        <taxon>Polypodiales</taxon>
        <taxon>Pteridineae</taxon>
        <taxon>Pteridaceae</taxon>
        <taxon>Parkerioideae</taxon>
        <taxon>Ceratopteris</taxon>
    </lineage>
</organism>
<comment type="similarity">
    <text evidence="1">Belongs to the PPR family. P subfamily.</text>
</comment>
<accession>A0A8T2UMA0</accession>
<dbReference type="PANTHER" id="PTHR47447:SF17">
    <property type="entry name" value="OS12G0638900 PROTEIN"/>
    <property type="match status" value="1"/>
</dbReference>
<reference evidence="4" key="1">
    <citation type="submission" date="2021-08" db="EMBL/GenBank/DDBJ databases">
        <title>WGS assembly of Ceratopteris richardii.</title>
        <authorList>
            <person name="Marchant D.B."/>
            <person name="Chen G."/>
            <person name="Jenkins J."/>
            <person name="Shu S."/>
            <person name="Leebens-Mack J."/>
            <person name="Grimwood J."/>
            <person name="Schmutz J."/>
            <person name="Soltis P."/>
            <person name="Soltis D."/>
            <person name="Chen Z.-H."/>
        </authorList>
    </citation>
    <scope>NUCLEOTIDE SEQUENCE</scope>
    <source>
        <strain evidence="4">Whitten #5841</strain>
        <tissue evidence="4">Leaf</tissue>
    </source>
</reference>
<comment type="caution">
    <text evidence="4">The sequence shown here is derived from an EMBL/GenBank/DDBJ whole genome shotgun (WGS) entry which is preliminary data.</text>
</comment>
<evidence type="ECO:0000313" key="5">
    <source>
        <dbReference type="Proteomes" id="UP000825935"/>
    </source>
</evidence>
<keyword evidence="2" id="KW-0677">Repeat</keyword>
<gene>
    <name evidence="4" type="ORF">KP509_07G068500</name>
</gene>
<sequence length="575" mass="64898">MSRRRLALLTQRLQRCTVRLSTCFIHNTAVSVGSQDTKKSDDLDSQANIGSILETIVGGSGGDSSSVAEKKLSNAWRVVFEGELVFEPKADLPLSEWLNYVNASPARMKVQNASLGSKEIIEILDAERDISLDGITRNLSTLNIVHILTCLKTSISAFKFYQWVKKSTFYIPDKFIFSVIMERLIVPADWDSWGSIQVVMNDMIKEKFAVDNKQLGKLLSVVEADEPKCALRMQVYVTWLLKLISLGFEPWFSTYEKVMRICNKLEMYDSTMSVFMAIPSNKFYWAFRLAFSACRSTNNLTLAEELFKEMKSNNMKLDAKCCNDLLSLYANHGHAEKARGILEEMKESGVSMDLRPYTCVIHAYGKVGGVKAAEDIFRSIELKLDPGIYRAMASCYRNAGCFNELLSLLRRENGLLIGATCFALAFEACVEKCEWLIALEIMKDMEKWGMLPSPRLYPLILLACSKVNDFSACKVVDFNMREMEKLSVEDVERITRVYASLGKLPCILKALDLIDERGGSPHMVDLYEYCIVELSKTSLADAMVIYDKMQSIGYVPSSDVFTTLIDEHIRVEGTI</sequence>
<dbReference type="Gene3D" id="1.25.40.10">
    <property type="entry name" value="Tetratricopeptide repeat domain"/>
    <property type="match status" value="1"/>
</dbReference>
<feature type="repeat" description="PPR" evidence="3">
    <location>
        <begin position="318"/>
        <end position="352"/>
    </location>
</feature>
<dbReference type="PROSITE" id="PS51375">
    <property type="entry name" value="PPR"/>
    <property type="match status" value="1"/>
</dbReference>
<dbReference type="NCBIfam" id="TIGR00756">
    <property type="entry name" value="PPR"/>
    <property type="match status" value="1"/>
</dbReference>
<dbReference type="AlphaFoldDB" id="A0A8T2UMA0"/>
<evidence type="ECO:0000256" key="1">
    <source>
        <dbReference type="ARBA" id="ARBA00007626"/>
    </source>
</evidence>
<evidence type="ECO:0000313" key="4">
    <source>
        <dbReference type="EMBL" id="KAH7433419.1"/>
    </source>
</evidence>
<protein>
    <recommendedName>
        <fullName evidence="6">Pentatricopeptide repeat-containing protein</fullName>
    </recommendedName>
</protein>
<proteinExistence type="inferred from homology"/>
<dbReference type="EMBL" id="CM035412">
    <property type="protein sequence ID" value="KAH7433420.1"/>
    <property type="molecule type" value="Genomic_DNA"/>
</dbReference>
<name>A0A8T2UMA0_CERRI</name>
<evidence type="ECO:0000256" key="3">
    <source>
        <dbReference type="PROSITE-ProRule" id="PRU00708"/>
    </source>
</evidence>
<dbReference type="Proteomes" id="UP000825935">
    <property type="component" value="Chromosome 7"/>
</dbReference>